<evidence type="ECO:0000313" key="2">
    <source>
        <dbReference type="EMBL" id="CAD7452873.1"/>
    </source>
</evidence>
<gene>
    <name evidence="2" type="ORF">TTEB3V08_LOCUS1036</name>
</gene>
<reference evidence="2" key="1">
    <citation type="submission" date="2020-11" db="EMBL/GenBank/DDBJ databases">
        <authorList>
            <person name="Tran Van P."/>
        </authorList>
    </citation>
    <scope>NUCLEOTIDE SEQUENCE</scope>
</reference>
<protein>
    <submittedName>
        <fullName evidence="2">Uncharacterized protein</fullName>
    </submittedName>
</protein>
<organism evidence="2">
    <name type="scientific">Timema tahoe</name>
    <dbReference type="NCBI Taxonomy" id="61484"/>
    <lineage>
        <taxon>Eukaryota</taxon>
        <taxon>Metazoa</taxon>
        <taxon>Ecdysozoa</taxon>
        <taxon>Arthropoda</taxon>
        <taxon>Hexapoda</taxon>
        <taxon>Insecta</taxon>
        <taxon>Pterygota</taxon>
        <taxon>Neoptera</taxon>
        <taxon>Polyneoptera</taxon>
        <taxon>Phasmatodea</taxon>
        <taxon>Timematodea</taxon>
        <taxon>Timematoidea</taxon>
        <taxon>Timematidae</taxon>
        <taxon>Timema</taxon>
    </lineage>
</organism>
<accession>A0A7R9IBU4</accession>
<feature type="compositionally biased region" description="Basic and acidic residues" evidence="1">
    <location>
        <begin position="83"/>
        <end position="95"/>
    </location>
</feature>
<evidence type="ECO:0000256" key="1">
    <source>
        <dbReference type="SAM" id="MobiDB-lite"/>
    </source>
</evidence>
<proteinExistence type="predicted"/>
<dbReference type="EMBL" id="OE000206">
    <property type="protein sequence ID" value="CAD7452873.1"/>
    <property type="molecule type" value="Genomic_DNA"/>
</dbReference>
<dbReference type="AlphaFoldDB" id="A0A7R9IBU4"/>
<name>A0A7R9IBU4_9NEOP</name>
<sequence>MDIKERVIPTFRNVESVRLGSCMQRATTWMIRKRRVQSMFATETEGNTDKRVHTISITVLLLSSSPIFCTDSSPSLLVHRVGKKEEGRGKTRTSRETPSPVRDSPLPRVVATLDEITKMVFFRENLVRILGESDYLFLPWCEIYGRVSLFRLMWSQVHEYFIVTFNQWKRLFRRRKRTRTNNPF</sequence>
<feature type="region of interest" description="Disordered" evidence="1">
    <location>
        <begin position="80"/>
        <end position="105"/>
    </location>
</feature>